<evidence type="ECO:0000313" key="1">
    <source>
        <dbReference type="EMBL" id="EAN32683.1"/>
    </source>
</evidence>
<dbReference type="AlphaFoldDB" id="Q4N590"/>
<dbReference type="Proteomes" id="UP000001949">
    <property type="component" value="Unassembled WGS sequence"/>
</dbReference>
<protein>
    <submittedName>
        <fullName evidence="1">Uncharacterized protein</fullName>
    </submittedName>
</protein>
<evidence type="ECO:0000313" key="2">
    <source>
        <dbReference type="Proteomes" id="UP000001949"/>
    </source>
</evidence>
<dbReference type="GeneID" id="3502218"/>
<organism evidence="1 2">
    <name type="scientific">Theileria parva</name>
    <name type="common">East coast fever infection agent</name>
    <dbReference type="NCBI Taxonomy" id="5875"/>
    <lineage>
        <taxon>Eukaryota</taxon>
        <taxon>Sar</taxon>
        <taxon>Alveolata</taxon>
        <taxon>Apicomplexa</taxon>
        <taxon>Aconoidasida</taxon>
        <taxon>Piroplasmida</taxon>
        <taxon>Theileriidae</taxon>
        <taxon>Theileria</taxon>
    </lineage>
</organism>
<name>Q4N590_THEPA</name>
<keyword evidence="2" id="KW-1185">Reference proteome</keyword>
<dbReference type="VEuPathDB" id="PiroplasmaDB:TpMuguga_02g00400"/>
<dbReference type="InParanoid" id="Q4N590"/>
<dbReference type="eggNOG" id="ENOG502TN41">
    <property type="taxonomic scope" value="Eukaryota"/>
</dbReference>
<accession>Q4N590</accession>
<comment type="caution">
    <text evidence="1">The sequence shown here is derived from an EMBL/GenBank/DDBJ whole genome shotgun (WGS) entry which is preliminary data.</text>
</comment>
<dbReference type="KEGG" id="tpv:TP02_0400"/>
<sequence>MKSNLQEEVTEKSPSPCGDDAVVVNSLEDSVVEESYVLLDFPEFHSTTIFNDSKFELLSEDKEQGSLFKISNCSFDTIRLNKFDTEKPSCVINEYLPLNGSNILNGMTYILVNKDQLNGETESNKGLKAQIEDNSDVWYTSKCIEFSTDQ</sequence>
<dbReference type="OMA" id="WYTSKCI"/>
<gene>
    <name evidence="1" type="ordered locus">TP02_0400</name>
</gene>
<reference evidence="1 2" key="1">
    <citation type="journal article" date="2005" name="Science">
        <title>Genome sequence of Theileria parva, a bovine pathogen that transforms lymphocytes.</title>
        <authorList>
            <person name="Gardner M.J."/>
            <person name="Bishop R."/>
            <person name="Shah T."/>
            <person name="de Villiers E.P."/>
            <person name="Carlton J.M."/>
            <person name="Hall N."/>
            <person name="Ren Q."/>
            <person name="Paulsen I.T."/>
            <person name="Pain A."/>
            <person name="Berriman M."/>
            <person name="Wilson R.J.M."/>
            <person name="Sato S."/>
            <person name="Ralph S.A."/>
            <person name="Mann D.J."/>
            <person name="Xiong Z."/>
            <person name="Shallom S.J."/>
            <person name="Weidman J."/>
            <person name="Jiang L."/>
            <person name="Lynn J."/>
            <person name="Weaver B."/>
            <person name="Shoaibi A."/>
            <person name="Domingo A.R."/>
            <person name="Wasawo D."/>
            <person name="Crabtree J."/>
            <person name="Wortman J.R."/>
            <person name="Haas B."/>
            <person name="Angiuoli S.V."/>
            <person name="Creasy T.H."/>
            <person name="Lu C."/>
            <person name="Suh B."/>
            <person name="Silva J.C."/>
            <person name="Utterback T.R."/>
            <person name="Feldblyum T.V."/>
            <person name="Pertea M."/>
            <person name="Allen J."/>
            <person name="Nierman W.C."/>
            <person name="Taracha E.L.N."/>
            <person name="Salzberg S.L."/>
            <person name="White O.R."/>
            <person name="Fitzhugh H.A."/>
            <person name="Morzaria S."/>
            <person name="Venter J.C."/>
            <person name="Fraser C.M."/>
            <person name="Nene V."/>
        </authorList>
    </citation>
    <scope>NUCLEOTIDE SEQUENCE [LARGE SCALE GENOMIC DNA]</scope>
    <source>
        <strain evidence="1 2">Muguga</strain>
    </source>
</reference>
<dbReference type="EMBL" id="AAGK01000002">
    <property type="protein sequence ID" value="EAN32683.1"/>
    <property type="molecule type" value="Genomic_DNA"/>
</dbReference>
<proteinExistence type="predicted"/>